<gene>
    <name evidence="5" type="ORF">SR882_02720</name>
</gene>
<feature type="domain" description="GGDEF" evidence="4">
    <location>
        <begin position="349"/>
        <end position="480"/>
    </location>
</feature>
<evidence type="ECO:0000259" key="4">
    <source>
        <dbReference type="PROSITE" id="PS50887"/>
    </source>
</evidence>
<dbReference type="PROSITE" id="PS50887">
    <property type="entry name" value="GGDEF"/>
    <property type="match status" value="1"/>
</dbReference>
<dbReference type="EMBL" id="CP140153">
    <property type="protein sequence ID" value="WQH16831.1"/>
    <property type="molecule type" value="Genomic_DNA"/>
</dbReference>
<evidence type="ECO:0000256" key="1">
    <source>
        <dbReference type="ARBA" id="ARBA00012528"/>
    </source>
</evidence>
<dbReference type="NCBIfam" id="TIGR00254">
    <property type="entry name" value="GGDEF"/>
    <property type="match status" value="1"/>
</dbReference>
<keyword evidence="5" id="KW-0548">Nucleotidyltransferase</keyword>
<reference evidence="5 6" key="1">
    <citation type="submission" date="2023-11" db="EMBL/GenBank/DDBJ databases">
        <title>MicrobeMod: A computational toolkit for identifying prokaryotic methylation and restriction-modification with nanopore sequencing.</title>
        <authorList>
            <person name="Crits-Christoph A."/>
            <person name="Kang S.C."/>
            <person name="Lee H."/>
            <person name="Ostrov N."/>
        </authorList>
    </citation>
    <scope>NUCLEOTIDE SEQUENCE [LARGE SCALE GENOMIC DNA]</scope>
    <source>
        <strain evidence="5 6">ATCC 49870</strain>
    </source>
</reference>
<keyword evidence="3" id="KW-1133">Transmembrane helix</keyword>
<dbReference type="Gene3D" id="3.30.70.270">
    <property type="match status" value="1"/>
</dbReference>
<dbReference type="GO" id="GO:0052621">
    <property type="term" value="F:diguanylate cyclase activity"/>
    <property type="evidence" value="ECO:0007669"/>
    <property type="project" value="UniProtKB-EC"/>
</dbReference>
<dbReference type="SMART" id="SM00267">
    <property type="entry name" value="GGDEF"/>
    <property type="match status" value="1"/>
</dbReference>
<keyword evidence="5" id="KW-0808">Transferase</keyword>
<dbReference type="InterPro" id="IPR029787">
    <property type="entry name" value="Nucleotide_cyclase"/>
</dbReference>
<feature type="region of interest" description="Disordered" evidence="2">
    <location>
        <begin position="468"/>
        <end position="494"/>
    </location>
</feature>
<keyword evidence="3" id="KW-0812">Transmembrane</keyword>
<protein>
    <recommendedName>
        <fullName evidence="1">diguanylate cyclase</fullName>
        <ecNumber evidence="1">2.7.7.65</ecNumber>
    </recommendedName>
</protein>
<dbReference type="EC" id="2.7.7.65" evidence="1"/>
<dbReference type="CDD" id="cd01949">
    <property type="entry name" value="GGDEF"/>
    <property type="match status" value="1"/>
</dbReference>
<dbReference type="Proteomes" id="UP001327459">
    <property type="component" value="Chromosome"/>
</dbReference>
<dbReference type="InterPro" id="IPR029151">
    <property type="entry name" value="Sensor-like_sf"/>
</dbReference>
<evidence type="ECO:0000313" key="6">
    <source>
        <dbReference type="Proteomes" id="UP001327459"/>
    </source>
</evidence>
<dbReference type="PANTHER" id="PTHR45138:SF26">
    <property type="entry name" value="DIGUANYLATE CYCLASE"/>
    <property type="match status" value="1"/>
</dbReference>
<dbReference type="Pfam" id="PF00990">
    <property type="entry name" value="GGDEF"/>
    <property type="match status" value="1"/>
</dbReference>
<organism evidence="5 6">
    <name type="scientific">Guyparkeria halophila</name>
    <dbReference type="NCBI Taxonomy" id="47960"/>
    <lineage>
        <taxon>Bacteria</taxon>
        <taxon>Pseudomonadati</taxon>
        <taxon>Pseudomonadota</taxon>
        <taxon>Gammaproteobacteria</taxon>
        <taxon>Chromatiales</taxon>
        <taxon>Thioalkalibacteraceae</taxon>
        <taxon>Guyparkeria</taxon>
    </lineage>
</organism>
<dbReference type="InterPro" id="IPR050469">
    <property type="entry name" value="Diguanylate_Cyclase"/>
</dbReference>
<dbReference type="RefSeq" id="WP_322521819.1">
    <property type="nucleotide sequence ID" value="NZ_CP140153.1"/>
</dbReference>
<evidence type="ECO:0000256" key="3">
    <source>
        <dbReference type="SAM" id="Phobius"/>
    </source>
</evidence>
<evidence type="ECO:0000256" key="2">
    <source>
        <dbReference type="SAM" id="MobiDB-lite"/>
    </source>
</evidence>
<dbReference type="InterPro" id="IPR043128">
    <property type="entry name" value="Rev_trsase/Diguanyl_cyclase"/>
</dbReference>
<feature type="region of interest" description="Disordered" evidence="2">
    <location>
        <begin position="427"/>
        <end position="451"/>
    </location>
</feature>
<dbReference type="SUPFAM" id="SSF103190">
    <property type="entry name" value="Sensory domain-like"/>
    <property type="match status" value="1"/>
</dbReference>
<dbReference type="SUPFAM" id="SSF55073">
    <property type="entry name" value="Nucleotide cyclase"/>
    <property type="match status" value="1"/>
</dbReference>
<dbReference type="InterPro" id="IPR000160">
    <property type="entry name" value="GGDEF_dom"/>
</dbReference>
<keyword evidence="6" id="KW-1185">Reference proteome</keyword>
<proteinExistence type="predicted"/>
<feature type="transmembrane region" description="Helical" evidence="3">
    <location>
        <begin position="286"/>
        <end position="308"/>
    </location>
</feature>
<feature type="compositionally biased region" description="Polar residues" evidence="2">
    <location>
        <begin position="480"/>
        <end position="494"/>
    </location>
</feature>
<evidence type="ECO:0000313" key="5">
    <source>
        <dbReference type="EMBL" id="WQH16831.1"/>
    </source>
</evidence>
<keyword evidence="3" id="KW-0472">Membrane</keyword>
<sequence>MQRNKLLFATALTILLTLGFVATSVIGYFVAEDSLEKQIAEETLPLTSDNIFSEIERDLLRSILISSLMAHDTFVRDWVVDGEEDRESIIRYLAEIQAKYDTTTAFFVSEPSRRYYHPDGVLKTVSRANTADAWYFRVREMNEPFEINIDHDTADPARLSIFVNYRVEDESGDFIGVTGIGLAVESVARLIETYQRRYDRSIYFINREGEITLRGSGYDGPISIQGQPGLARYATRILTSPSTEFAYERPDEGTVYVNTRLIPELDWYLVVEQRESAANARLLNTLIVNVLLALGITALVVVIGGWTLRGYQRRLESMATTDRLTGASNREALEMLFEQAQKLARRHGQPISLINLDIDHFKAINDRHGHQAGDQVLRELVETVSAQIRETDTLCRWGGDEFLILLPDANAEDARCSAERIREAVARRNRRPEGDGALTVSQGVAQGRPDESLDSLIHRADQALYEAKRNGRNQVAVAESNGSRSPATATRSRG</sequence>
<name>A0ABZ0YXE3_9GAMM</name>
<dbReference type="CDD" id="cd18773">
    <property type="entry name" value="PDC1_HK_sensor"/>
    <property type="match status" value="1"/>
</dbReference>
<accession>A0ABZ0YXE3</accession>
<dbReference type="PANTHER" id="PTHR45138">
    <property type="entry name" value="REGULATORY COMPONENTS OF SENSORY TRANSDUCTION SYSTEM"/>
    <property type="match status" value="1"/>
</dbReference>